<keyword evidence="1" id="KW-0472">Membrane</keyword>
<feature type="transmembrane region" description="Helical" evidence="1">
    <location>
        <begin position="6"/>
        <end position="26"/>
    </location>
</feature>
<feature type="transmembrane region" description="Helical" evidence="1">
    <location>
        <begin position="38"/>
        <end position="58"/>
    </location>
</feature>
<dbReference type="Proteomes" id="UP001056455">
    <property type="component" value="Chromosome"/>
</dbReference>
<reference evidence="2" key="1">
    <citation type="submission" date="2022-06" db="EMBL/GenBank/DDBJ databases">
        <title>Ornithinimicrobium HY1793.</title>
        <authorList>
            <person name="Huang Y."/>
        </authorList>
    </citation>
    <scope>NUCLEOTIDE SEQUENCE</scope>
    <source>
        <strain evidence="2">HY1793</strain>
    </source>
</reference>
<protein>
    <submittedName>
        <fullName evidence="2">Uncharacterized protein</fullName>
    </submittedName>
</protein>
<evidence type="ECO:0000313" key="3">
    <source>
        <dbReference type="Proteomes" id="UP001056455"/>
    </source>
</evidence>
<gene>
    <name evidence="2" type="ORF">NF556_17325</name>
</gene>
<evidence type="ECO:0000313" key="2">
    <source>
        <dbReference type="EMBL" id="USQ79350.1"/>
    </source>
</evidence>
<name>A0ABY4YS76_9MICO</name>
<evidence type="ECO:0000256" key="1">
    <source>
        <dbReference type="SAM" id="Phobius"/>
    </source>
</evidence>
<dbReference type="RefSeq" id="WP_252592357.1">
    <property type="nucleotide sequence ID" value="NZ_CP099489.1"/>
</dbReference>
<accession>A0ABY4YS76</accession>
<feature type="transmembrane region" description="Helical" evidence="1">
    <location>
        <begin position="70"/>
        <end position="93"/>
    </location>
</feature>
<feature type="transmembrane region" description="Helical" evidence="1">
    <location>
        <begin position="153"/>
        <end position="175"/>
    </location>
</feature>
<keyword evidence="1" id="KW-0812">Transmembrane</keyword>
<organism evidence="2 3">
    <name type="scientific">Ornithinimicrobium faecis</name>
    <dbReference type="NCBI Taxonomy" id="2934158"/>
    <lineage>
        <taxon>Bacteria</taxon>
        <taxon>Bacillati</taxon>
        <taxon>Actinomycetota</taxon>
        <taxon>Actinomycetes</taxon>
        <taxon>Micrococcales</taxon>
        <taxon>Ornithinimicrobiaceae</taxon>
        <taxon>Ornithinimicrobium</taxon>
    </lineage>
</organism>
<keyword evidence="3" id="KW-1185">Reference proteome</keyword>
<keyword evidence="1" id="KW-1133">Transmembrane helix</keyword>
<proteinExistence type="predicted"/>
<feature type="transmembrane region" description="Helical" evidence="1">
    <location>
        <begin position="123"/>
        <end position="141"/>
    </location>
</feature>
<dbReference type="EMBL" id="CP099489">
    <property type="protein sequence ID" value="USQ79350.1"/>
    <property type="molecule type" value="Genomic_DNA"/>
</dbReference>
<sequence>MLTEFVRDHAFTIGWFGLMTFVWFGWSQEDPPPRWRWALGAGSLLGAAIAGVFVPAVVTGWDGPSALDGHYAGFGLIVLLEVLVAGLGALVLWRRGRAHWTAWWIALVVALHFLPLAVVLGDWSLVALSAVQTLGLILLVPRLQVTRGATSRLAGPLMGCTLLLFAGLSTLVFLVRHGAPW</sequence>
<feature type="transmembrane region" description="Helical" evidence="1">
    <location>
        <begin position="100"/>
        <end position="117"/>
    </location>
</feature>